<feature type="transmembrane region" description="Helical" evidence="1">
    <location>
        <begin position="127"/>
        <end position="146"/>
    </location>
</feature>
<dbReference type="EMBL" id="DF143609">
    <property type="protein sequence ID" value="GAA53836.1"/>
    <property type="molecule type" value="Genomic_DNA"/>
</dbReference>
<protein>
    <submittedName>
        <fullName evidence="2">Uncharacterized protein</fullName>
    </submittedName>
</protein>
<dbReference type="Proteomes" id="UP000008909">
    <property type="component" value="Unassembled WGS sequence"/>
</dbReference>
<keyword evidence="1" id="KW-0812">Transmembrane</keyword>
<feature type="transmembrane region" description="Helical" evidence="1">
    <location>
        <begin position="20"/>
        <end position="53"/>
    </location>
</feature>
<reference evidence="2" key="1">
    <citation type="journal article" date="2011" name="Genome Biol.">
        <title>The draft genome of the carcinogenic human liver fluke Clonorchis sinensis.</title>
        <authorList>
            <person name="Wang X."/>
            <person name="Chen W."/>
            <person name="Huang Y."/>
            <person name="Sun J."/>
            <person name="Men J."/>
            <person name="Liu H."/>
            <person name="Luo F."/>
            <person name="Guo L."/>
            <person name="Lv X."/>
            <person name="Deng C."/>
            <person name="Zhou C."/>
            <person name="Fan Y."/>
            <person name="Li X."/>
            <person name="Huang L."/>
            <person name="Hu Y."/>
            <person name="Liang C."/>
            <person name="Hu X."/>
            <person name="Xu J."/>
            <person name="Yu X."/>
        </authorList>
    </citation>
    <scope>NUCLEOTIDE SEQUENCE [LARGE SCALE GENOMIC DNA]</scope>
    <source>
        <strain evidence="2">Henan</strain>
    </source>
</reference>
<organism evidence="2 3">
    <name type="scientific">Clonorchis sinensis</name>
    <name type="common">Chinese liver fluke</name>
    <dbReference type="NCBI Taxonomy" id="79923"/>
    <lineage>
        <taxon>Eukaryota</taxon>
        <taxon>Metazoa</taxon>
        <taxon>Spiralia</taxon>
        <taxon>Lophotrochozoa</taxon>
        <taxon>Platyhelminthes</taxon>
        <taxon>Trematoda</taxon>
        <taxon>Digenea</taxon>
        <taxon>Opisthorchiida</taxon>
        <taxon>Opisthorchiata</taxon>
        <taxon>Opisthorchiidae</taxon>
        <taxon>Clonorchis</taxon>
    </lineage>
</organism>
<name>G7YLK5_CLOSI</name>
<keyword evidence="1" id="KW-0472">Membrane</keyword>
<evidence type="ECO:0000256" key="1">
    <source>
        <dbReference type="SAM" id="Phobius"/>
    </source>
</evidence>
<dbReference type="AlphaFoldDB" id="G7YLK5"/>
<keyword evidence="3" id="KW-1185">Reference proteome</keyword>
<feature type="transmembrane region" description="Helical" evidence="1">
    <location>
        <begin position="269"/>
        <end position="290"/>
    </location>
</feature>
<evidence type="ECO:0000313" key="3">
    <source>
        <dbReference type="Proteomes" id="UP000008909"/>
    </source>
</evidence>
<gene>
    <name evidence="2" type="ORF">CLF_111275</name>
</gene>
<feature type="transmembrane region" description="Helical" evidence="1">
    <location>
        <begin position="228"/>
        <end position="249"/>
    </location>
</feature>
<accession>G7YLK5</accession>
<feature type="transmembrane region" description="Helical" evidence="1">
    <location>
        <begin position="101"/>
        <end position="121"/>
    </location>
</feature>
<reference key="2">
    <citation type="submission" date="2011-10" db="EMBL/GenBank/DDBJ databases">
        <title>The genome and transcriptome sequence of Clonorchis sinensis provide insights into the carcinogenic liver fluke.</title>
        <authorList>
            <person name="Wang X."/>
            <person name="Huang Y."/>
            <person name="Chen W."/>
            <person name="Liu H."/>
            <person name="Guo L."/>
            <person name="Chen Y."/>
            <person name="Luo F."/>
            <person name="Zhou W."/>
            <person name="Sun J."/>
            <person name="Mao Q."/>
            <person name="Liang P."/>
            <person name="Zhou C."/>
            <person name="Tian Y."/>
            <person name="Men J."/>
            <person name="Lv X."/>
            <person name="Huang L."/>
            <person name="Zhou J."/>
            <person name="Hu Y."/>
            <person name="Li R."/>
            <person name="Zhang F."/>
            <person name="Lei H."/>
            <person name="Li X."/>
            <person name="Hu X."/>
            <person name="Liang C."/>
            <person name="Xu J."/>
            <person name="Wu Z."/>
            <person name="Yu X."/>
        </authorList>
    </citation>
    <scope>NUCLEOTIDE SEQUENCE</scope>
    <source>
        <strain>Henan</strain>
    </source>
</reference>
<evidence type="ECO:0000313" key="2">
    <source>
        <dbReference type="EMBL" id="GAA53836.1"/>
    </source>
</evidence>
<keyword evidence="1" id="KW-1133">Transmembrane helix</keyword>
<proteinExistence type="predicted"/>
<sequence length="315" mass="35437">MVGGTFWLKERINDALSSEFLGPLFILPPIVFCGALSSLATILMGTLVFMFVLSASISVIVTAHQGLVSPVALFCNEIPSGPKVFLSKCTPLCRPHSSPRCLYGIMLVTSLLWYVTLMVPVNIEEKLTVMEIVSYHLLLYVVYRLWRQLKSKHQDNMLHLDLTDPLVKNRSSPGCWKSSVHEENLTTTADTPPLTIPINAPSRVCSSLSQCVDSRDVPWFMGLLSVHLFYAVYTANLALTSVCTPLMYVDWFILPNDCSTVYATLQRSWVFVASIYWLISTIFPALLLLYQTFVCVRRWRVIKFTQSSMGPCCVF</sequence>